<evidence type="ECO:0000256" key="1">
    <source>
        <dbReference type="SAM" id="MobiDB-lite"/>
    </source>
</evidence>
<protein>
    <submittedName>
        <fullName evidence="2">Uncharacterized protein</fullName>
    </submittedName>
</protein>
<proteinExistence type="predicted"/>
<name>A0A0G1TT65_9BACT</name>
<dbReference type="Proteomes" id="UP000034307">
    <property type="component" value="Unassembled WGS sequence"/>
</dbReference>
<gene>
    <name evidence="2" type="ORF">UX80_C0018G0007</name>
</gene>
<feature type="compositionally biased region" description="Basic and acidic residues" evidence="1">
    <location>
        <begin position="1"/>
        <end position="11"/>
    </location>
</feature>
<comment type="caution">
    <text evidence="2">The sequence shown here is derived from an EMBL/GenBank/DDBJ whole genome shotgun (WGS) entry which is preliminary data.</text>
</comment>
<evidence type="ECO:0000313" key="3">
    <source>
        <dbReference type="Proteomes" id="UP000034307"/>
    </source>
</evidence>
<accession>A0A0G1TT65</accession>
<dbReference type="AlphaFoldDB" id="A0A0G1TT65"/>
<feature type="region of interest" description="Disordered" evidence="1">
    <location>
        <begin position="1"/>
        <end position="20"/>
    </location>
</feature>
<sequence length="92" mass="9937">METKQATEADYKTVQGGKPKVAKQGKLTVVTHDYPGGSGRVVSSHKPPTETVILNTTKGPVEFLSALLERFHGKPCENQSIKSGGDPYPRTK</sequence>
<dbReference type="EMBL" id="LCNO01000018">
    <property type="protein sequence ID" value="KKU57353.1"/>
    <property type="molecule type" value="Genomic_DNA"/>
</dbReference>
<evidence type="ECO:0000313" key="2">
    <source>
        <dbReference type="EMBL" id="KKU57353.1"/>
    </source>
</evidence>
<reference evidence="2 3" key="1">
    <citation type="journal article" date="2015" name="Nature">
        <title>rRNA introns, odd ribosomes, and small enigmatic genomes across a large radiation of phyla.</title>
        <authorList>
            <person name="Brown C.T."/>
            <person name="Hug L.A."/>
            <person name="Thomas B.C."/>
            <person name="Sharon I."/>
            <person name="Castelle C.J."/>
            <person name="Singh A."/>
            <person name="Wilkins M.J."/>
            <person name="Williams K.H."/>
            <person name="Banfield J.F."/>
        </authorList>
    </citation>
    <scope>NUCLEOTIDE SEQUENCE [LARGE SCALE GENOMIC DNA]</scope>
</reference>
<organism evidence="2 3">
    <name type="scientific">Candidatus Amesbacteria bacterium GW2011_GWA2_47_11b</name>
    <dbReference type="NCBI Taxonomy" id="1618358"/>
    <lineage>
        <taxon>Bacteria</taxon>
        <taxon>Candidatus Amesiibacteriota</taxon>
    </lineage>
</organism>
<dbReference type="STRING" id="1618358.UX80_C0018G0007"/>